<dbReference type="GO" id="GO:0016020">
    <property type="term" value="C:membrane"/>
    <property type="evidence" value="ECO:0007669"/>
    <property type="project" value="UniProtKB-SubCell"/>
</dbReference>
<dbReference type="EnsemblMetazoa" id="XM_019910329.1">
    <property type="protein sequence ID" value="XP_019765888.1"/>
    <property type="gene ID" value="LOC109541469"/>
</dbReference>
<keyword evidence="2" id="KW-0813">Transport</keyword>
<feature type="transmembrane region" description="Helical" evidence="7">
    <location>
        <begin position="199"/>
        <end position="220"/>
    </location>
</feature>
<protein>
    <recommendedName>
        <fullName evidence="10">Major facilitator superfamily (MFS) profile domain-containing protein</fullName>
    </recommendedName>
</protein>
<dbReference type="GO" id="GO:0006820">
    <property type="term" value="P:monoatomic anion transport"/>
    <property type="evidence" value="ECO:0007669"/>
    <property type="project" value="TreeGrafter"/>
</dbReference>
<evidence type="ECO:0000256" key="3">
    <source>
        <dbReference type="ARBA" id="ARBA00022692"/>
    </source>
</evidence>
<accession>A0AAR5PY10</accession>
<reference evidence="8" key="2">
    <citation type="submission" date="2024-08" db="UniProtKB">
        <authorList>
            <consortium name="EnsemblMetazoa"/>
        </authorList>
    </citation>
    <scope>IDENTIFICATION</scope>
</reference>
<feature type="transmembrane region" description="Helical" evidence="7">
    <location>
        <begin position="232"/>
        <end position="252"/>
    </location>
</feature>
<dbReference type="GeneID" id="109541469"/>
<evidence type="ECO:0000256" key="5">
    <source>
        <dbReference type="ARBA" id="ARBA00022989"/>
    </source>
</evidence>
<dbReference type="Gene3D" id="1.20.1250.20">
    <property type="entry name" value="MFS general substrate transporter like domains"/>
    <property type="match status" value="1"/>
</dbReference>
<feature type="transmembrane region" description="Helical" evidence="7">
    <location>
        <begin position="258"/>
        <end position="283"/>
    </location>
</feature>
<dbReference type="InterPro" id="IPR050382">
    <property type="entry name" value="MFS_Na/Anion_cotransporter"/>
</dbReference>
<evidence type="ECO:0000256" key="2">
    <source>
        <dbReference type="ARBA" id="ARBA00022448"/>
    </source>
</evidence>
<name>A0AAR5PY10_DENPD</name>
<dbReference type="FunFam" id="1.20.1250.20:FF:000003">
    <property type="entry name" value="Solute carrier family 17 member 3"/>
    <property type="match status" value="1"/>
</dbReference>
<dbReference type="KEGG" id="dpa:109541469"/>
<evidence type="ECO:0000313" key="8">
    <source>
        <dbReference type="EnsemblMetazoa" id="XP_019765889.1"/>
    </source>
</evidence>
<dbReference type="SUPFAM" id="SSF103473">
    <property type="entry name" value="MFS general substrate transporter"/>
    <property type="match status" value="1"/>
</dbReference>
<dbReference type="AlphaFoldDB" id="A0AAR5PY10"/>
<comment type="subcellular location">
    <subcellularLocation>
        <location evidence="1">Membrane</location>
        <topology evidence="1">Multi-pass membrane protein</topology>
    </subcellularLocation>
</comment>
<evidence type="ECO:0008006" key="10">
    <source>
        <dbReference type="Google" id="ProtNLM"/>
    </source>
</evidence>
<feature type="transmembrane region" description="Helical" evidence="7">
    <location>
        <begin position="158"/>
        <end position="179"/>
    </location>
</feature>
<dbReference type="Proteomes" id="UP000019118">
    <property type="component" value="Unassembled WGS sequence"/>
</dbReference>
<keyword evidence="4" id="KW-0769">Symport</keyword>
<evidence type="ECO:0000256" key="6">
    <source>
        <dbReference type="ARBA" id="ARBA00023136"/>
    </source>
</evidence>
<reference evidence="9" key="1">
    <citation type="journal article" date="2013" name="Genome Biol.">
        <title>Draft genome of the mountain pine beetle, Dendroctonus ponderosae Hopkins, a major forest pest.</title>
        <authorList>
            <person name="Keeling C.I."/>
            <person name="Yuen M.M."/>
            <person name="Liao N.Y."/>
            <person name="Docking T.R."/>
            <person name="Chan S.K."/>
            <person name="Taylor G.A."/>
            <person name="Palmquist D.L."/>
            <person name="Jackman S.D."/>
            <person name="Nguyen A."/>
            <person name="Li M."/>
            <person name="Henderson H."/>
            <person name="Janes J.K."/>
            <person name="Zhao Y."/>
            <person name="Pandoh P."/>
            <person name="Moore R."/>
            <person name="Sperling F.A."/>
            <person name="Huber D.P."/>
            <person name="Birol I."/>
            <person name="Jones S.J."/>
            <person name="Bohlmann J."/>
        </authorList>
    </citation>
    <scope>NUCLEOTIDE SEQUENCE</scope>
</reference>
<keyword evidence="3 7" id="KW-0812">Transmembrane</keyword>
<sequence length="383" mass="42330">MADRKRNGSQFSCVYADSTFGSIFGIYGSSCMQICGGPQYGNYDPSDCSGNGNLGTTRREIALGVSSICNCDFYAKWINNFHGIYIPIDLGMALGVLYIWNSWDNCDDYLPVCSSTSSSCSSEYPNISERTYLEKMLYSTFENDEPVPWAKILTSIHFWAIIVGHAGYSLFVMLFVTEMPPFLAKVTKYDLQSNGTASAIPKIISTVSGIFISIISDYIPRHGLLSVLNTRRFFHLTWTLLMTTAVICTTYIPEQLRIWAVVLYCIVTIADESISMTGVSVNIYDLSPKYAGIITGISHSISQGVSAFAPSLVDWVCTDLSDASQWRTVFIITSVIALSSAIFFAIFASSQRQNWGTESEEDARIEAVIKRKGSIFSIYSLAA</sequence>
<proteinExistence type="predicted"/>
<organism evidence="8 9">
    <name type="scientific">Dendroctonus ponderosae</name>
    <name type="common">Mountain pine beetle</name>
    <dbReference type="NCBI Taxonomy" id="77166"/>
    <lineage>
        <taxon>Eukaryota</taxon>
        <taxon>Metazoa</taxon>
        <taxon>Ecdysozoa</taxon>
        <taxon>Arthropoda</taxon>
        <taxon>Hexapoda</taxon>
        <taxon>Insecta</taxon>
        <taxon>Pterygota</taxon>
        <taxon>Neoptera</taxon>
        <taxon>Endopterygota</taxon>
        <taxon>Coleoptera</taxon>
        <taxon>Polyphaga</taxon>
        <taxon>Cucujiformia</taxon>
        <taxon>Curculionidae</taxon>
        <taxon>Scolytinae</taxon>
        <taxon>Dendroctonus</taxon>
    </lineage>
</organism>
<feature type="transmembrane region" description="Helical" evidence="7">
    <location>
        <begin position="329"/>
        <end position="348"/>
    </location>
</feature>
<keyword evidence="6 7" id="KW-0472">Membrane</keyword>
<dbReference type="InterPro" id="IPR011701">
    <property type="entry name" value="MFS"/>
</dbReference>
<evidence type="ECO:0000256" key="4">
    <source>
        <dbReference type="ARBA" id="ARBA00022847"/>
    </source>
</evidence>
<evidence type="ECO:0000313" key="9">
    <source>
        <dbReference type="Proteomes" id="UP000019118"/>
    </source>
</evidence>
<dbReference type="PANTHER" id="PTHR11662:SF399">
    <property type="entry name" value="FI19708P1-RELATED"/>
    <property type="match status" value="1"/>
</dbReference>
<keyword evidence="5 7" id="KW-1133">Transmembrane helix</keyword>
<dbReference type="GO" id="GO:0015293">
    <property type="term" value="F:symporter activity"/>
    <property type="evidence" value="ECO:0007669"/>
    <property type="project" value="UniProtKB-KW"/>
</dbReference>
<keyword evidence="9" id="KW-1185">Reference proteome</keyword>
<evidence type="ECO:0000256" key="1">
    <source>
        <dbReference type="ARBA" id="ARBA00004141"/>
    </source>
</evidence>
<dbReference type="InterPro" id="IPR036259">
    <property type="entry name" value="MFS_trans_sf"/>
</dbReference>
<dbReference type="Pfam" id="PF07690">
    <property type="entry name" value="MFS_1"/>
    <property type="match status" value="1"/>
</dbReference>
<evidence type="ECO:0000256" key="7">
    <source>
        <dbReference type="SAM" id="Phobius"/>
    </source>
</evidence>
<dbReference type="EnsemblMetazoa" id="XM_019910330.1">
    <property type="protein sequence ID" value="XP_019765889.1"/>
    <property type="gene ID" value="LOC109541469"/>
</dbReference>
<dbReference type="PANTHER" id="PTHR11662">
    <property type="entry name" value="SOLUTE CARRIER FAMILY 17"/>
    <property type="match status" value="1"/>
</dbReference>